<name>A0ABZ2PIX6_9NOCA</name>
<reference evidence="1 2" key="1">
    <citation type="submission" date="2024-03" db="EMBL/GenBank/DDBJ databases">
        <title>Natural products discovery in diverse microorganisms through a two-stage MS feature dereplication strategy.</title>
        <authorList>
            <person name="Zhang R."/>
        </authorList>
    </citation>
    <scope>NUCLEOTIDE SEQUENCE [LARGE SCALE GENOMIC DNA]</scope>
    <source>
        <strain evidence="1 2">18930</strain>
    </source>
</reference>
<dbReference type="RefSeq" id="WP_338889729.1">
    <property type="nucleotide sequence ID" value="NZ_CP147846.1"/>
</dbReference>
<evidence type="ECO:0000313" key="2">
    <source>
        <dbReference type="Proteomes" id="UP001432000"/>
    </source>
</evidence>
<accession>A0ABZ2PIX6</accession>
<gene>
    <name evidence="1" type="ORF">WDS16_00650</name>
</gene>
<sequence length="137" mass="13754">MGNVESAVDADAANDSAIIWAPAAADASRIAGRWPVAGIMANADVPNLVQPGDPVCINGARSGVVCSRLISADGYNIRTEAVTQGNDSGAPVFVVAPSGSAILIGIHRCVDGNAGMATFISTVLDRLHATVALGTGQ</sequence>
<keyword evidence="2" id="KW-1185">Reference proteome</keyword>
<dbReference type="InterPro" id="IPR009003">
    <property type="entry name" value="Peptidase_S1_PA"/>
</dbReference>
<evidence type="ECO:0000313" key="1">
    <source>
        <dbReference type="EMBL" id="WXG69114.1"/>
    </source>
</evidence>
<dbReference type="SUPFAM" id="SSF50494">
    <property type="entry name" value="Trypsin-like serine proteases"/>
    <property type="match status" value="1"/>
</dbReference>
<proteinExistence type="predicted"/>
<dbReference type="EMBL" id="CP147846">
    <property type="protein sequence ID" value="WXG69114.1"/>
    <property type="molecule type" value="Genomic_DNA"/>
</dbReference>
<dbReference type="Proteomes" id="UP001432000">
    <property type="component" value="Chromosome"/>
</dbReference>
<protein>
    <submittedName>
        <fullName evidence="1">Uncharacterized protein</fullName>
    </submittedName>
</protein>
<organism evidence="1 2">
    <name type="scientific">Rhodococcus sovatensis</name>
    <dbReference type="NCBI Taxonomy" id="1805840"/>
    <lineage>
        <taxon>Bacteria</taxon>
        <taxon>Bacillati</taxon>
        <taxon>Actinomycetota</taxon>
        <taxon>Actinomycetes</taxon>
        <taxon>Mycobacteriales</taxon>
        <taxon>Nocardiaceae</taxon>
        <taxon>Rhodococcus</taxon>
    </lineage>
</organism>